<evidence type="ECO:0000313" key="2">
    <source>
        <dbReference type="Proteomes" id="UP001500305"/>
    </source>
</evidence>
<protein>
    <recommendedName>
        <fullName evidence="3">Alpha/beta hydrolase</fullName>
    </recommendedName>
</protein>
<dbReference type="Proteomes" id="UP001500305">
    <property type="component" value="Unassembled WGS sequence"/>
</dbReference>
<evidence type="ECO:0000313" key="1">
    <source>
        <dbReference type="EMBL" id="GAA2280245.1"/>
    </source>
</evidence>
<evidence type="ECO:0008006" key="3">
    <source>
        <dbReference type="Google" id="ProtNLM"/>
    </source>
</evidence>
<keyword evidence="2" id="KW-1185">Reference proteome</keyword>
<dbReference type="InterPro" id="IPR029058">
    <property type="entry name" value="AB_hydrolase_fold"/>
</dbReference>
<gene>
    <name evidence="1" type="ORF">GCM10010430_77780</name>
</gene>
<name>A0ABN3F0N2_9ACTN</name>
<reference evidence="1 2" key="1">
    <citation type="journal article" date="2019" name="Int. J. Syst. Evol. Microbiol.">
        <title>The Global Catalogue of Microorganisms (GCM) 10K type strain sequencing project: providing services to taxonomists for standard genome sequencing and annotation.</title>
        <authorList>
            <consortium name="The Broad Institute Genomics Platform"/>
            <consortium name="The Broad Institute Genome Sequencing Center for Infectious Disease"/>
            <person name="Wu L."/>
            <person name="Ma J."/>
        </authorList>
    </citation>
    <scope>NUCLEOTIDE SEQUENCE [LARGE SCALE GENOMIC DNA]</scope>
    <source>
        <strain evidence="1 2">JCM 7356</strain>
    </source>
</reference>
<comment type="caution">
    <text evidence="1">The sequence shown here is derived from an EMBL/GenBank/DDBJ whole genome shotgun (WGS) entry which is preliminary data.</text>
</comment>
<dbReference type="EMBL" id="BAAATR010000074">
    <property type="protein sequence ID" value="GAA2280245.1"/>
    <property type="molecule type" value="Genomic_DNA"/>
</dbReference>
<organism evidence="1 2">
    <name type="scientific">Kitasatospora cystarginea</name>
    <dbReference type="NCBI Taxonomy" id="58350"/>
    <lineage>
        <taxon>Bacteria</taxon>
        <taxon>Bacillati</taxon>
        <taxon>Actinomycetota</taxon>
        <taxon>Actinomycetes</taxon>
        <taxon>Kitasatosporales</taxon>
        <taxon>Streptomycetaceae</taxon>
        <taxon>Kitasatospora</taxon>
    </lineage>
</organism>
<accession>A0ABN3F0N2</accession>
<proteinExistence type="predicted"/>
<dbReference type="SUPFAM" id="SSF53474">
    <property type="entry name" value="alpha/beta-Hydrolases"/>
    <property type="match status" value="1"/>
</dbReference>
<sequence>MSEGTLPEATYVRTVMGSGPGLVLAHGAGSSIAGTYGPILEGLAAGHTVVGVTARTPHRRHDAREVLKVLVRCH</sequence>